<evidence type="ECO:0000313" key="1">
    <source>
        <dbReference type="EMBL" id="BCD46234.1"/>
    </source>
</evidence>
<gene>
    <name evidence="1" type="ORF">NHP190020_12730</name>
    <name evidence="2" type="ORF">SNTW_12180</name>
</gene>
<reference evidence="1 4" key="2">
    <citation type="submission" date="2020-04" db="EMBL/GenBank/DDBJ databases">
        <title>Genomic analysis of gastric non-Helicobacter pylori Helicobacters isolated in Japan.</title>
        <authorList>
            <person name="Suzuki M."/>
            <person name="Rimbara E."/>
        </authorList>
    </citation>
    <scope>NUCLEOTIDE SEQUENCE [LARGE SCALE GENOMIC DNA]</scope>
    <source>
        <strain evidence="1 4">NHP19-0020</strain>
    </source>
</reference>
<dbReference type="RefSeq" id="WP_034376076.1">
    <property type="nucleotide sequence ID" value="NZ_AP019774.1"/>
</dbReference>
<dbReference type="Proteomes" id="UP000509742">
    <property type="component" value="Chromosome"/>
</dbReference>
<dbReference type="EMBL" id="AP023036">
    <property type="protein sequence ID" value="BCD46234.1"/>
    <property type="molecule type" value="Genomic_DNA"/>
</dbReference>
<evidence type="ECO:0000313" key="3">
    <source>
        <dbReference type="Proteomes" id="UP000317935"/>
    </source>
</evidence>
<sequence length="96" mass="11028">MIKLEDYTKYLNWFVRVTLINDQVIYEGTTIEGLFDGYDFAACSGDEGGDSLTIDMYGWGYDLYVSDIEKIEPLHKASKETLQAYHKINYPTTPLD</sequence>
<proteinExistence type="predicted"/>
<evidence type="ECO:0000313" key="4">
    <source>
        <dbReference type="Proteomes" id="UP000509742"/>
    </source>
</evidence>
<name>A0A6J4D0R7_9HELI</name>
<dbReference type="AlphaFoldDB" id="A0A6J4D0R7"/>
<evidence type="ECO:0000313" key="2">
    <source>
        <dbReference type="EMBL" id="BCD70573.1"/>
    </source>
</evidence>
<protein>
    <recommendedName>
        <fullName evidence="5">Phage protein</fullName>
    </recommendedName>
</protein>
<accession>A0A6J4D0R7</accession>
<dbReference type="Proteomes" id="UP000317935">
    <property type="component" value="Chromosome"/>
</dbReference>
<dbReference type="EMBL" id="AP019774">
    <property type="protein sequence ID" value="BCD70573.1"/>
    <property type="molecule type" value="Genomic_DNA"/>
</dbReference>
<evidence type="ECO:0008006" key="5">
    <source>
        <dbReference type="Google" id="ProtNLM"/>
    </source>
</evidence>
<reference evidence="2 3" key="1">
    <citation type="submission" date="2019-06" db="EMBL/GenBank/DDBJ databases">
        <title>Complete genome sequence of Helicobacter suis SNTW101c.</title>
        <authorList>
            <person name="Rimbara E."/>
            <person name="Suzuki M."/>
            <person name="Matsui H."/>
            <person name="Nakamura M."/>
            <person name="Mori S."/>
            <person name="Shibayama K."/>
        </authorList>
    </citation>
    <scope>NUCLEOTIDE SEQUENCE [LARGE SCALE GENOMIC DNA]</scope>
    <source>
        <strain evidence="2 3">SNTW101c</strain>
    </source>
</reference>
<organism evidence="2 3">
    <name type="scientific">Helicobacter suis</name>
    <dbReference type="NCBI Taxonomy" id="104628"/>
    <lineage>
        <taxon>Bacteria</taxon>
        <taxon>Pseudomonadati</taxon>
        <taxon>Campylobacterota</taxon>
        <taxon>Epsilonproteobacteria</taxon>
        <taxon>Campylobacterales</taxon>
        <taxon>Helicobacteraceae</taxon>
        <taxon>Helicobacter</taxon>
    </lineage>
</organism>
<keyword evidence="4" id="KW-1185">Reference proteome</keyword>